<feature type="region of interest" description="Disordered" evidence="1">
    <location>
        <begin position="196"/>
        <end position="234"/>
    </location>
</feature>
<feature type="transmembrane region" description="Helical" evidence="2">
    <location>
        <begin position="243"/>
        <end position="268"/>
    </location>
</feature>
<proteinExistence type="predicted"/>
<dbReference type="WBParaSite" id="PEQ_0000918701-mRNA-1">
    <property type="protein sequence ID" value="PEQ_0000918701-mRNA-1"/>
    <property type="gene ID" value="PEQ_0000918701"/>
</dbReference>
<protein>
    <submittedName>
        <fullName evidence="4">SEA domain-containing protein</fullName>
    </submittedName>
</protein>
<evidence type="ECO:0000256" key="1">
    <source>
        <dbReference type="SAM" id="MobiDB-lite"/>
    </source>
</evidence>
<evidence type="ECO:0000313" key="3">
    <source>
        <dbReference type="Proteomes" id="UP000887564"/>
    </source>
</evidence>
<keyword evidence="2" id="KW-0472">Membrane</keyword>
<reference evidence="4" key="1">
    <citation type="submission" date="2022-11" db="UniProtKB">
        <authorList>
            <consortium name="WormBaseParasite"/>
        </authorList>
    </citation>
    <scope>IDENTIFICATION</scope>
</reference>
<organism evidence="3 4">
    <name type="scientific">Parascaris equorum</name>
    <name type="common">Equine roundworm</name>
    <dbReference type="NCBI Taxonomy" id="6256"/>
    <lineage>
        <taxon>Eukaryota</taxon>
        <taxon>Metazoa</taxon>
        <taxon>Ecdysozoa</taxon>
        <taxon>Nematoda</taxon>
        <taxon>Chromadorea</taxon>
        <taxon>Rhabditida</taxon>
        <taxon>Spirurina</taxon>
        <taxon>Ascaridomorpha</taxon>
        <taxon>Ascaridoidea</taxon>
        <taxon>Ascarididae</taxon>
        <taxon>Parascaris</taxon>
    </lineage>
</organism>
<keyword evidence="3" id="KW-1185">Reference proteome</keyword>
<feature type="region of interest" description="Disordered" evidence="1">
    <location>
        <begin position="1"/>
        <end position="21"/>
    </location>
</feature>
<evidence type="ECO:0000256" key="2">
    <source>
        <dbReference type="SAM" id="Phobius"/>
    </source>
</evidence>
<keyword evidence="2" id="KW-1133">Transmembrane helix</keyword>
<sequence>MIEALNPLSYSHTGNGDGPPIISLDSHDIEDIPPDAFDITFPPFITVVPQLFTVQPKSDNDDRPGVQGGTPTIEEIELEPIDLSSEHPGQTTENVRTIQSEQPRRPELVPPQTIPQLPVQTRQPTSSEILTHAETPTVQPTQPVQQIETIGASTSPGDAQTKTVPFNATKLKPPEIDFAHDGEAVAVDPTVLSVAKPVPSSPKTRPMPTKPKLVTAQGPSSTSSHGPYDTRNEAKVETSTSNLAVVIPTAIIAVWLLLLAVIALFCCCRKKRAERQFRELYFPNHQIRPLTTGYAVRKGSKHFDASYEDHLEKAARLSSELSAYNQVAISCDSSVLLKSLMHNSF</sequence>
<keyword evidence="2" id="KW-0812">Transmembrane</keyword>
<dbReference type="AlphaFoldDB" id="A0A914RSB1"/>
<name>A0A914RSB1_PAREQ</name>
<feature type="compositionally biased region" description="Polar residues" evidence="1">
    <location>
        <begin position="87"/>
        <end position="101"/>
    </location>
</feature>
<evidence type="ECO:0000313" key="4">
    <source>
        <dbReference type="WBParaSite" id="PEQ_0000918701-mRNA-1"/>
    </source>
</evidence>
<accession>A0A914RSB1</accession>
<feature type="region of interest" description="Disordered" evidence="1">
    <location>
        <begin position="78"/>
        <end position="121"/>
    </location>
</feature>
<dbReference type="Proteomes" id="UP000887564">
    <property type="component" value="Unplaced"/>
</dbReference>